<accession>D1AS51</accession>
<keyword evidence="1" id="KW-0614">Plasmid</keyword>
<proteinExistence type="predicted"/>
<dbReference type="KEGG" id="str:Sterm_4210"/>
<organism evidence="1 2">
    <name type="scientific">Sebaldella termitidis (strain ATCC 33386 / NCTC 11300)</name>
    <dbReference type="NCBI Taxonomy" id="526218"/>
    <lineage>
        <taxon>Bacteria</taxon>
        <taxon>Fusobacteriati</taxon>
        <taxon>Fusobacteriota</taxon>
        <taxon>Fusobacteriia</taxon>
        <taxon>Fusobacteriales</taxon>
        <taxon>Leptotrichiaceae</taxon>
        <taxon>Sebaldella</taxon>
    </lineage>
</organism>
<geneLocation type="plasmid" evidence="1 2">
    <name>pSTERM02</name>
</geneLocation>
<dbReference type="Proteomes" id="UP000000845">
    <property type="component" value="Plasmid pSTERM02"/>
</dbReference>
<dbReference type="RefSeq" id="WP_012863612.1">
    <property type="nucleotide sequence ID" value="NC_013519.1"/>
</dbReference>
<evidence type="ECO:0000313" key="1">
    <source>
        <dbReference type="EMBL" id="ACZ11038.1"/>
    </source>
</evidence>
<sequence length="88" mass="10422">MTEENKKLYDKIKIQKDFKVEQNGQIINILFLNGFIIFDDVKVNLDMYNNIQTEQDYLDLIMDIKNCLSYTLKIKECSFMQSKTKSIA</sequence>
<protein>
    <submittedName>
        <fullName evidence="1">Uncharacterized protein</fullName>
    </submittedName>
</protein>
<dbReference type="HOGENOM" id="CLU_2467243_0_0_0"/>
<dbReference type="EMBL" id="CP001741">
    <property type="protein sequence ID" value="ACZ11038.1"/>
    <property type="molecule type" value="Genomic_DNA"/>
</dbReference>
<name>D1AS51_SEBTE</name>
<gene>
    <name evidence="1" type="ORF">Sterm_4210</name>
</gene>
<dbReference type="AlphaFoldDB" id="D1AS51"/>
<keyword evidence="2" id="KW-1185">Reference proteome</keyword>
<reference evidence="1 2" key="1">
    <citation type="journal article" date="2010" name="Stand. Genomic Sci.">
        <title>Complete genome sequence of Sebaldella termitidis type strain (NCTC 11300).</title>
        <authorList>
            <person name="Harmon-Smith M."/>
            <person name="Celia L."/>
            <person name="Chertkov O."/>
            <person name="Lapidus A."/>
            <person name="Copeland A."/>
            <person name="Glavina Del Rio T."/>
            <person name="Nolan M."/>
            <person name="Lucas S."/>
            <person name="Tice H."/>
            <person name="Cheng J.F."/>
            <person name="Han C."/>
            <person name="Detter J.C."/>
            <person name="Bruce D."/>
            <person name="Goodwin L."/>
            <person name="Pitluck S."/>
            <person name="Pati A."/>
            <person name="Liolios K."/>
            <person name="Ivanova N."/>
            <person name="Mavromatis K."/>
            <person name="Mikhailova N."/>
            <person name="Chen A."/>
            <person name="Palaniappan K."/>
            <person name="Land M."/>
            <person name="Hauser L."/>
            <person name="Chang Y.J."/>
            <person name="Jeffries C.D."/>
            <person name="Brettin T."/>
            <person name="Goker M."/>
            <person name="Beck B."/>
            <person name="Bristow J."/>
            <person name="Eisen J.A."/>
            <person name="Markowitz V."/>
            <person name="Hugenholtz P."/>
            <person name="Kyrpides N.C."/>
            <person name="Klenk H.P."/>
            <person name="Chen F."/>
        </authorList>
    </citation>
    <scope>NUCLEOTIDE SEQUENCE [LARGE SCALE GENOMIC DNA]</scope>
    <source>
        <strain evidence="2">ATCC 33386 / NCTC 11300</strain>
        <plasmid evidence="2">Plasmid pSTERM02</plasmid>
    </source>
</reference>
<evidence type="ECO:0000313" key="2">
    <source>
        <dbReference type="Proteomes" id="UP000000845"/>
    </source>
</evidence>